<dbReference type="InParanoid" id="A0A024GD94"/>
<keyword evidence="2" id="KW-0813">Transport</keyword>
<feature type="transmembrane region" description="Helical" evidence="14">
    <location>
        <begin position="1486"/>
        <end position="1512"/>
    </location>
</feature>
<keyword evidence="9" id="KW-0325">Glycoprotein</keyword>
<dbReference type="Proteomes" id="UP000053237">
    <property type="component" value="Unassembled WGS sequence"/>
</dbReference>
<feature type="domain" description="Ion transport" evidence="15">
    <location>
        <begin position="552"/>
        <end position="802"/>
    </location>
</feature>
<dbReference type="GO" id="GO:0005245">
    <property type="term" value="F:voltage-gated calcium channel activity"/>
    <property type="evidence" value="ECO:0007669"/>
    <property type="project" value="InterPro"/>
</dbReference>
<evidence type="ECO:0000256" key="9">
    <source>
        <dbReference type="ARBA" id="ARBA00023180"/>
    </source>
</evidence>
<feature type="transmembrane region" description="Helical" evidence="14">
    <location>
        <begin position="1138"/>
        <end position="1158"/>
    </location>
</feature>
<comment type="similarity">
    <text evidence="12">Belongs to the calcium channel alpha-1 subunit (TC 1.A.1.11) family.</text>
</comment>
<evidence type="ECO:0000256" key="14">
    <source>
        <dbReference type="SAM" id="Phobius"/>
    </source>
</evidence>
<keyword evidence="4" id="KW-0677">Repeat</keyword>
<feature type="region of interest" description="Disordered" evidence="13">
    <location>
        <begin position="511"/>
        <end position="531"/>
    </location>
</feature>
<gene>
    <name evidence="16" type="ORF">BN9_055660</name>
</gene>
<protein>
    <recommendedName>
        <fullName evidence="15">Ion transport domain-containing protein</fullName>
    </recommendedName>
</protein>
<feature type="transmembrane region" description="Helical" evidence="14">
    <location>
        <begin position="997"/>
        <end position="1022"/>
    </location>
</feature>
<sequence>MTMNDMSECALAISAKIHHSDTKEASIESKSTERTPENLLSTSQTSLNMNKIEPKTIEANASFRKTAPPLRNLHSFLFAQSSRSLNFAGTSLYIFTRHNCVRRWCIRIATSRLLDIIVVSAIIANSAILGITDYSVVDLHMNPTVVGYKFENGVMVEAYSQSNWIVQNSELPFTALFTVECALKIVAMGLFRSKGAYLRDGWNVLDFVVVLMSLIGIFPSIPNVSAIRTIRVLRPLRSLSMIPGMRRLISALLEALPALANVVILQLFVFLIFGILGIQLFGGLMTSRCRLTPYPIMMPVNQDGVFIWPVPPDYLANAIADPLKYQCLQEPLLSHEDRTTRFFTKETSPWRYPRDCFWPINTTDEALCTFSTESGVHRCTLGNVCGSNYDTFGNPRFKNQKVMQKAVYSTAFDYGYTTFDNIGKAFFTIFQAITQEGWTVIMYMTMDTSQPVLASLFFVILMIFASFFLMNLTLAVISDEFNLDDQKRQMAVPSQGSRRSSRLEFSTSFSFLPSKSTNRPNPSHTSPQPTQRNRLRRYYHSIRKFAHILVSHQAFSGVIMLVIMANTTVLALDHYPMPPTLSSNLEVINFGLSCVFVVEMVLKIFGLGFCMYARDRFNLFDAFIVAMSMLELIISPPSFLSKNRPSRGSVSALRTFRLFRVFKLARNWKSLRELLALIIRAVAGIANFAVLLFLFIYIYALVGIQFYANTMRFDADAYAVSAAHGTDLVFWNAQLPRSNFDSLLWAFVTVFQVITGENWNNVMYDAIRANGFSASIYFISLVILGNFILMNLFLALLLDNFAGKGGRDTEERQRDLQNLAKRLGPSKVAPEHTDLTHENRSGTESPEGQPATNGNTSHGQHVARHSLVPVDDMAMPIDLEKLKPLEKNHTVEIKKRVDRFHMKKLSASIQALDEPKNLPSLDVDDPRDLFDEIVEFEKKVRDGTVEPKAVMQMKKNKEGQSSDTFEDRWSWLLASSELPPTNTSLYFFTEKHPWRRVAFAIINHPIFDNIVLLLIAVSSVALAVDNPLSDPSSSSAKSLKTLEKICTGIFTIEMLFKVFSLGLFMHKEAYLRNNWNVLDGIIVVTSWVTLIAESSTQVANFKFLRPLRGLRAFRPLRMISRRPGLKLVVNALFESVPAVMNVMFVCVLFYLIFSIIAVNNLKGTFYECTGKVFDQLSQPQLKFLTIPSPWKELSNEQKNWFENTTCHGFTTFEPYPDASDLTRITSRYVCECWGASWEPPIPWNFNNIGWAMLTFFELSTTEGWVTVMTQAIDATDIDMQPIRDNQMKWAYFFVVFNLVGSFFVVNLFVGVIIDNFNRMKAALGGDFMLTPEQKKWIEAQKAALRIGPVRAVKVPKNKYRKWIHTIVRASGFEWFSMICIIINTLLMAAQYFGEATLQLRVVNWINEIFAGVFTMEALMKGVAYGSNYFEDAWNRFDFFVVGGTLLSVIVEAVTGTSVRSMAMLIRVFRVTRIMRLIKASKSIQQILTTLYVALPGLSNVASILFLMLFIYATMGVQLFAKVAHGDNVDDHANFQGFWTAILLLLRSATGEAWDALMHDYATKTPGCVSDPSFNASMCGFHNFDGCIPLNGCGNPIAYIYFCTFTLLVTYVMLNLTIAIILEGFSSSQIDEEPIFEPALLLEFRTKWSWIDPKAVGYIRVQALCILANILGPPLGIANKKMNRNQFVRYTNSLYLPLYEDEMIHFRDVLLAMTRELVKENLSKNAQDISEVGVCHADETTRRRLDFHAHDYFAISRIQHAVLRWLHTKRELEALYMEEYKNKIKKPSGRPKKTRDARVYTIG</sequence>
<feature type="transmembrane region" description="Helical" evidence="14">
    <location>
        <begin position="587"/>
        <end position="612"/>
    </location>
</feature>
<dbReference type="GO" id="GO:0005248">
    <property type="term" value="F:voltage-gated sodium channel activity"/>
    <property type="evidence" value="ECO:0007669"/>
    <property type="project" value="TreeGrafter"/>
</dbReference>
<dbReference type="PRINTS" id="PR00167">
    <property type="entry name" value="CACHANNEL"/>
</dbReference>
<evidence type="ECO:0000256" key="1">
    <source>
        <dbReference type="ARBA" id="ARBA00004141"/>
    </source>
</evidence>
<keyword evidence="12" id="KW-0107">Calcium channel</keyword>
<feature type="binding site" evidence="11">
    <location>
        <position position="757"/>
    </location>
    <ligand>
        <name>Ca(2+)</name>
        <dbReference type="ChEBI" id="CHEBI:29108"/>
    </ligand>
</feature>
<feature type="transmembrane region" description="Helical" evidence="14">
    <location>
        <begin position="258"/>
        <end position="281"/>
    </location>
</feature>
<evidence type="ECO:0000256" key="7">
    <source>
        <dbReference type="ARBA" id="ARBA00023065"/>
    </source>
</evidence>
<feature type="transmembrane region" description="Helical" evidence="14">
    <location>
        <begin position="203"/>
        <end position="221"/>
    </location>
</feature>
<feature type="transmembrane region" description="Helical" evidence="14">
    <location>
        <begin position="1374"/>
        <end position="1392"/>
    </location>
</feature>
<feature type="transmembrane region" description="Helical" evidence="14">
    <location>
        <begin position="545"/>
        <end position="567"/>
    </location>
</feature>
<keyword evidence="7" id="KW-0406">Ion transport</keyword>
<feature type="transmembrane region" description="Helical" evidence="14">
    <location>
        <begin position="452"/>
        <end position="477"/>
    </location>
</feature>
<evidence type="ECO:0000259" key="15">
    <source>
        <dbReference type="Pfam" id="PF00520"/>
    </source>
</evidence>
<dbReference type="Gene3D" id="1.10.287.70">
    <property type="match status" value="4"/>
</dbReference>
<keyword evidence="10" id="KW-0407">Ion channel</keyword>
<feature type="transmembrane region" description="Helical" evidence="14">
    <location>
        <begin position="1042"/>
        <end position="1063"/>
    </location>
</feature>
<feature type="transmembrane region" description="Helical" evidence="14">
    <location>
        <begin position="674"/>
        <end position="702"/>
    </location>
</feature>
<keyword evidence="3 14" id="KW-0812">Transmembrane</keyword>
<dbReference type="CDD" id="cd13433">
    <property type="entry name" value="Na_channel_gate"/>
    <property type="match status" value="1"/>
</dbReference>
<dbReference type="InterPro" id="IPR043203">
    <property type="entry name" value="VGCC_Ca_Na"/>
</dbReference>
<feature type="binding site" evidence="11">
    <location>
        <position position="1262"/>
    </location>
    <ligand>
        <name>Ca(2+)</name>
        <dbReference type="ChEBI" id="CHEBI:29108"/>
    </ligand>
</feature>
<feature type="domain" description="Ion transport" evidence="15">
    <location>
        <begin position="1371"/>
        <end position="1628"/>
    </location>
</feature>
<feature type="transmembrane region" description="Helical" evidence="14">
    <location>
        <begin position="1598"/>
        <end position="1621"/>
    </location>
</feature>
<dbReference type="InterPro" id="IPR027359">
    <property type="entry name" value="Volt_channel_dom_sf"/>
</dbReference>
<dbReference type="Pfam" id="PF00520">
    <property type="entry name" value="Ion_trans"/>
    <property type="match status" value="4"/>
</dbReference>
<keyword evidence="6 14" id="KW-1133">Transmembrane helix</keyword>
<feature type="compositionally biased region" description="Basic and acidic residues" evidence="13">
    <location>
        <begin position="829"/>
        <end position="841"/>
    </location>
</feature>
<dbReference type="OrthoDB" id="431720at2759"/>
<evidence type="ECO:0000256" key="13">
    <source>
        <dbReference type="SAM" id="MobiDB-lite"/>
    </source>
</evidence>
<dbReference type="GO" id="GO:0005891">
    <property type="term" value="C:voltage-gated calcium channel complex"/>
    <property type="evidence" value="ECO:0007669"/>
    <property type="project" value="InterPro"/>
</dbReference>
<evidence type="ECO:0000313" key="16">
    <source>
        <dbReference type="EMBL" id="CCI44742.1"/>
    </source>
</evidence>
<keyword evidence="5 12" id="KW-0851">Voltage-gated channel</keyword>
<dbReference type="PANTHER" id="PTHR10037">
    <property type="entry name" value="VOLTAGE-GATED CATION CHANNEL CALCIUM AND SODIUM"/>
    <property type="match status" value="1"/>
</dbReference>
<evidence type="ECO:0000256" key="10">
    <source>
        <dbReference type="ARBA" id="ARBA00023303"/>
    </source>
</evidence>
<dbReference type="FunFam" id="1.20.120.350:FF:000009">
    <property type="entry name" value="Voltage-dependent T-type calcium channel subunit alpha"/>
    <property type="match status" value="1"/>
</dbReference>
<evidence type="ECO:0000256" key="3">
    <source>
        <dbReference type="ARBA" id="ARBA00022692"/>
    </source>
</evidence>
<proteinExistence type="inferred from homology"/>
<dbReference type="PANTHER" id="PTHR10037:SF62">
    <property type="entry name" value="SODIUM CHANNEL PROTEIN 60E"/>
    <property type="match status" value="1"/>
</dbReference>
<evidence type="ECO:0000256" key="5">
    <source>
        <dbReference type="ARBA" id="ARBA00022882"/>
    </source>
</evidence>
<feature type="domain" description="Ion transport" evidence="15">
    <location>
        <begin position="113"/>
        <end position="488"/>
    </location>
</feature>
<evidence type="ECO:0000256" key="12">
    <source>
        <dbReference type="RuleBase" id="RU003808"/>
    </source>
</evidence>
<dbReference type="InterPro" id="IPR005821">
    <property type="entry name" value="Ion_trans_dom"/>
</dbReference>
<reference evidence="16 17" key="1">
    <citation type="submission" date="2012-05" db="EMBL/GenBank/DDBJ databases">
        <title>Recombination and specialization in a pathogen metapopulation.</title>
        <authorList>
            <person name="Gardiner A."/>
            <person name="Kemen E."/>
            <person name="Schultz-Larsen T."/>
            <person name="MacLean D."/>
            <person name="Van Oosterhout C."/>
            <person name="Jones J.D.G."/>
        </authorList>
    </citation>
    <scope>NUCLEOTIDE SEQUENCE [LARGE SCALE GENOMIC DNA]</scope>
    <source>
        <strain evidence="16 17">Ac Nc2</strain>
    </source>
</reference>
<dbReference type="InterPro" id="IPR044564">
    <property type="entry name" value="Na_chnl_inactivation_gate"/>
</dbReference>
<feature type="transmembrane region" description="Helical" evidence="14">
    <location>
        <begin position="1289"/>
        <end position="1313"/>
    </location>
</feature>
<dbReference type="GO" id="GO:0046872">
    <property type="term" value="F:metal ion binding"/>
    <property type="evidence" value="ECO:0007669"/>
    <property type="project" value="UniProtKB-KW"/>
</dbReference>
<dbReference type="SUPFAM" id="SSF81324">
    <property type="entry name" value="Voltage-gated potassium channels"/>
    <property type="match status" value="4"/>
</dbReference>
<evidence type="ECO:0000256" key="2">
    <source>
        <dbReference type="ARBA" id="ARBA00022448"/>
    </source>
</evidence>
<dbReference type="GO" id="GO:0001518">
    <property type="term" value="C:voltage-gated sodium channel complex"/>
    <property type="evidence" value="ECO:0007669"/>
    <property type="project" value="TreeGrafter"/>
</dbReference>
<organism evidence="16 17">
    <name type="scientific">Albugo candida</name>
    <dbReference type="NCBI Taxonomy" id="65357"/>
    <lineage>
        <taxon>Eukaryota</taxon>
        <taxon>Sar</taxon>
        <taxon>Stramenopiles</taxon>
        <taxon>Oomycota</taxon>
        <taxon>Peronosporomycetes</taxon>
        <taxon>Albuginales</taxon>
        <taxon>Albuginaceae</taxon>
        <taxon>Albugo</taxon>
    </lineage>
</organism>
<feature type="transmembrane region" description="Helical" evidence="14">
    <location>
        <begin position="1404"/>
        <end position="1426"/>
    </location>
</feature>
<feature type="transmembrane region" description="Helical" evidence="14">
    <location>
        <begin position="1438"/>
        <end position="1465"/>
    </location>
</feature>
<keyword evidence="17" id="KW-1185">Reference proteome</keyword>
<comment type="subcellular location">
    <subcellularLocation>
        <location evidence="1 12">Membrane</location>
        <topology evidence="1 12">Multi-pass membrane protein</topology>
    </subcellularLocation>
</comment>
<feature type="domain" description="Ion transport" evidence="15">
    <location>
        <begin position="1004"/>
        <end position="1321"/>
    </location>
</feature>
<evidence type="ECO:0000256" key="8">
    <source>
        <dbReference type="ARBA" id="ARBA00023136"/>
    </source>
</evidence>
<keyword evidence="11 12" id="KW-0106">Calcium</keyword>
<accession>A0A024GD94</accession>
<evidence type="ECO:0000256" key="11">
    <source>
        <dbReference type="PIRSR" id="PIRSR602077-1"/>
    </source>
</evidence>
<evidence type="ECO:0000256" key="4">
    <source>
        <dbReference type="ARBA" id="ARBA00022737"/>
    </source>
</evidence>
<feature type="compositionally biased region" description="Polar residues" evidence="13">
    <location>
        <begin position="842"/>
        <end position="859"/>
    </location>
</feature>
<feature type="transmembrane region" description="Helical" evidence="14">
    <location>
        <begin position="113"/>
        <end position="132"/>
    </location>
</feature>
<feature type="transmembrane region" description="Helical" evidence="14">
    <location>
        <begin position="776"/>
        <end position="798"/>
    </location>
</feature>
<dbReference type="Gene3D" id="1.20.120.350">
    <property type="entry name" value="Voltage-gated potassium channels. Chain C"/>
    <property type="match status" value="4"/>
</dbReference>
<comment type="caution">
    <text evidence="16">The sequence shown here is derived from an EMBL/GenBank/DDBJ whole genome shotgun (WGS) entry which is preliminary data.</text>
</comment>
<dbReference type="Gene3D" id="1.10.238.10">
    <property type="entry name" value="EF-hand"/>
    <property type="match status" value="1"/>
</dbReference>
<feature type="region of interest" description="Disordered" evidence="13">
    <location>
        <begin position="820"/>
        <end position="861"/>
    </location>
</feature>
<dbReference type="STRING" id="65357.A0A024GD94"/>
<feature type="transmembrane region" description="Helical" evidence="14">
    <location>
        <begin position="171"/>
        <end position="191"/>
    </location>
</feature>
<name>A0A024GD94_9STRA</name>
<feature type="transmembrane region" description="Helical" evidence="14">
    <location>
        <begin position="425"/>
        <end position="446"/>
    </location>
</feature>
<keyword evidence="8 14" id="KW-0472">Membrane</keyword>
<feature type="transmembrane region" description="Helical" evidence="14">
    <location>
        <begin position="1075"/>
        <end position="1092"/>
    </location>
</feature>
<evidence type="ECO:0000256" key="6">
    <source>
        <dbReference type="ARBA" id="ARBA00022989"/>
    </source>
</evidence>
<keyword evidence="12" id="KW-0109">Calcium transport</keyword>
<feature type="binding site" evidence="11">
    <location>
        <position position="436"/>
    </location>
    <ligand>
        <name>Ca(2+)</name>
        <dbReference type="ChEBI" id="CHEBI:29108"/>
    </ligand>
</feature>
<dbReference type="InterPro" id="IPR002077">
    <property type="entry name" value="VDCCAlpha1"/>
</dbReference>
<dbReference type="EMBL" id="CAIX01000078">
    <property type="protein sequence ID" value="CCI44742.1"/>
    <property type="molecule type" value="Genomic_DNA"/>
</dbReference>
<keyword evidence="11" id="KW-0479">Metal-binding</keyword>
<evidence type="ECO:0000313" key="17">
    <source>
        <dbReference type="Proteomes" id="UP000053237"/>
    </source>
</evidence>